<dbReference type="InterPro" id="IPR010730">
    <property type="entry name" value="HET"/>
</dbReference>
<feature type="region of interest" description="Disordered" evidence="1">
    <location>
        <begin position="521"/>
        <end position="547"/>
    </location>
</feature>
<dbReference type="PANTHER" id="PTHR24148:SF64">
    <property type="entry name" value="HETEROKARYON INCOMPATIBILITY DOMAIN-CONTAINING PROTEIN"/>
    <property type="match status" value="1"/>
</dbReference>
<proteinExistence type="predicted"/>
<protein>
    <recommendedName>
        <fullName evidence="2">Heterokaryon incompatibility domain-containing protein</fullName>
    </recommendedName>
</protein>
<comment type="caution">
    <text evidence="3">The sequence shown here is derived from an EMBL/GenBank/DDBJ whole genome shotgun (WGS) entry which is preliminary data.</text>
</comment>
<name>A0ABR3TIG2_9PEZI</name>
<feature type="domain" description="Heterokaryon incompatibility" evidence="2">
    <location>
        <begin position="56"/>
        <end position="228"/>
    </location>
</feature>
<evidence type="ECO:0000256" key="1">
    <source>
        <dbReference type="SAM" id="MobiDB-lite"/>
    </source>
</evidence>
<dbReference type="PANTHER" id="PTHR24148">
    <property type="entry name" value="ANKYRIN REPEAT DOMAIN-CONTAINING PROTEIN 39 HOMOLOG-RELATED"/>
    <property type="match status" value="1"/>
</dbReference>
<evidence type="ECO:0000259" key="2">
    <source>
        <dbReference type="Pfam" id="PF06985"/>
    </source>
</evidence>
<organism evidence="3 4">
    <name type="scientific">Diplodia intermedia</name>
    <dbReference type="NCBI Taxonomy" id="856260"/>
    <lineage>
        <taxon>Eukaryota</taxon>
        <taxon>Fungi</taxon>
        <taxon>Dikarya</taxon>
        <taxon>Ascomycota</taxon>
        <taxon>Pezizomycotina</taxon>
        <taxon>Dothideomycetes</taxon>
        <taxon>Dothideomycetes incertae sedis</taxon>
        <taxon>Botryosphaeriales</taxon>
        <taxon>Botryosphaeriaceae</taxon>
        <taxon>Diplodia</taxon>
    </lineage>
</organism>
<keyword evidence="4" id="KW-1185">Reference proteome</keyword>
<dbReference type="InterPro" id="IPR052895">
    <property type="entry name" value="HetReg/Transcr_Mod"/>
</dbReference>
<sequence length="599" mass="68166">MDTESTASEESLIRDPLDLALVDRSEWPLQLLYVPEMRSYRRQPDNIYRDVREPSYNILSYTWGRWHLPAGDALPVQSVTWKVPPVSPRAFTVDELQRVLRNVAGESGWVWVDIACIDQEVLEVKMNQIGKQASIFSNANRAFIWLHQSSLGELERLVELLFKSQDTIYDDPHDTTSTAYSQNSTLNETSGTSFLSPCFQDTDWLDAVESSLRIFSDPWFSSLWTLQESFLRPEAIVLSKEAQELRRSDGTGVCLTDFSLTLDDIRQRISTELMYHGLFLPTHVVRRLEEIKSRIERLHMDATDNPIALYAAAASRSTMHEEDRIYGIMQVFGLRLGKSKYPHQEFSLSDLEVEFTAALAETSPILGQLFVHTKPPAPHRHWCVSQSSRRPARLETGLPVPKSSCVIALEDGDGSAKVPFFHGPSCSFQSLVALWDRMRGLMGYAAYKARGSNTYLTRPVQLIALDSSQFVLANVYTNPRRHDDEKKVEDKILPDHLVERMGDDLHVFRLGELHSLDALGEDDYEDDYEDEDEDRDEDGTEVDDEDQDTWDDAVCVGLLVRQLPGSSPLWQRIGVALWQSVPESISREAGWSDTRAYLD</sequence>
<evidence type="ECO:0000313" key="4">
    <source>
        <dbReference type="Proteomes" id="UP001521184"/>
    </source>
</evidence>
<evidence type="ECO:0000313" key="3">
    <source>
        <dbReference type="EMBL" id="KAL1639150.1"/>
    </source>
</evidence>
<accession>A0ABR3TIG2</accession>
<gene>
    <name evidence="3" type="ORF">SLS58_008237</name>
</gene>
<dbReference type="Pfam" id="PF06985">
    <property type="entry name" value="HET"/>
    <property type="match status" value="1"/>
</dbReference>
<dbReference type="Proteomes" id="UP001521184">
    <property type="component" value="Unassembled WGS sequence"/>
</dbReference>
<reference evidence="3 4" key="1">
    <citation type="journal article" date="2023" name="Plant Dis.">
        <title>First Report of Diplodia intermedia Causing Canker and Dieback Diseases on Apple Trees in Canada.</title>
        <authorList>
            <person name="Ellouze W."/>
            <person name="Ilyukhin E."/>
            <person name="Sulman M."/>
            <person name="Ali S."/>
        </authorList>
    </citation>
    <scope>NUCLEOTIDE SEQUENCE [LARGE SCALE GENOMIC DNA]</scope>
    <source>
        <strain evidence="3 4">M45-28</strain>
    </source>
</reference>
<dbReference type="EMBL" id="JAKEKT020000068">
    <property type="protein sequence ID" value="KAL1639150.1"/>
    <property type="molecule type" value="Genomic_DNA"/>
</dbReference>